<dbReference type="GO" id="GO:0016765">
    <property type="term" value="F:transferase activity, transferring alkyl or aryl (other than methyl) groups"/>
    <property type="evidence" value="ECO:0007669"/>
    <property type="project" value="InterPro"/>
</dbReference>
<feature type="binding site" evidence="3">
    <location>
        <position position="199"/>
    </location>
    <ligand>
        <name>dimethylallyl diphosphate</name>
        <dbReference type="ChEBI" id="CHEBI:57623"/>
    </ligand>
</feature>
<evidence type="ECO:0000256" key="1">
    <source>
        <dbReference type="ARBA" id="ARBA00010209"/>
    </source>
</evidence>
<proteinExistence type="inferred from homology"/>
<dbReference type="EMBL" id="JAAAPX010000152">
    <property type="protein sequence ID" value="KAF4228462.1"/>
    <property type="molecule type" value="Genomic_DNA"/>
</dbReference>
<feature type="binding site" evidence="3">
    <location>
        <position position="267"/>
    </location>
    <ligand>
        <name>dimethylallyl diphosphate</name>
        <dbReference type="ChEBI" id="CHEBI:57623"/>
    </ligand>
</feature>
<dbReference type="PIRSF" id="PIRSF000509">
    <property type="entry name" value="Trp_DMAT"/>
    <property type="match status" value="1"/>
</dbReference>
<evidence type="ECO:0000313" key="5">
    <source>
        <dbReference type="Proteomes" id="UP000653565"/>
    </source>
</evidence>
<dbReference type="PANTHER" id="PTHR40627:SF3">
    <property type="entry name" value="PRENYLTRANSFERASE ASQH2-RELATED"/>
    <property type="match status" value="1"/>
</dbReference>
<dbReference type="SFLD" id="SFLDG01162">
    <property type="entry name" value="I"/>
    <property type="match status" value="1"/>
</dbReference>
<feature type="binding site" evidence="3">
    <location>
        <position position="98"/>
    </location>
    <ligand>
        <name>L-tryptophan</name>
        <dbReference type="ChEBI" id="CHEBI:57912"/>
    </ligand>
</feature>
<dbReference type="Pfam" id="PF11991">
    <property type="entry name" value="Trp_DMAT"/>
    <property type="match status" value="1"/>
</dbReference>
<keyword evidence="5" id="KW-1185">Reference proteome</keyword>
<evidence type="ECO:0000256" key="3">
    <source>
        <dbReference type="PIRSR" id="PIRSR000509-1"/>
    </source>
</evidence>
<sequence length="424" mass="48811">MTKDISLMSHSQEELRAPFEVLSLTLSFQHEDHRLWWEQGGSKLATYLKLAKYSVASQYQHLLMFHSVYAPNLGPYPNEKRDNVNWVCAISPGGENLELSMNFQQRSKCTVRMAAETISPLTGSEKDPTNVIAENKLIEDLRALQTDLNFTWFGHFEREVVVPKEVALSHKQAINTVQYKNQRLHGLDLAEGAFTLKSYFLPSIRSAINGVETTQIMFDSIRKLSLGNPNFNSALDMLQDWMIPTRGRFIGDWDVVSYDAIDAEKARIKVYTGIKMKSLQQAWDIWTLGGRLHGDVVDKGFELVKRLWRRLMDEEPSTCELKYCMQWVWELRTDVSMPVPKLYFTVAEAEDHYVSDAVVEILEYLGWDEHVQTHRALMDEAWSLNQTKESFSAFNYISVTYHSIKGPYITTYSNPSGPRPVFKE</sequence>
<comment type="caution">
    <text evidence="4">The sequence shown here is derived from an EMBL/GenBank/DDBJ whole genome shotgun (WGS) entry which is preliminary data.</text>
</comment>
<reference evidence="4" key="1">
    <citation type="journal article" date="2020" name="bioRxiv">
        <title>Genomic and phenotypic heterogeneity of clinical isolates of the human pathogens Aspergillus fumigatus, Aspergillus lentulus and Aspergillus fumigatiaffinis.</title>
        <authorList>
            <person name="dos Santos R.A.C."/>
            <person name="Steenwyk J.L."/>
            <person name="Rivero-Menendez O."/>
            <person name="Mead M.E."/>
            <person name="Silva L.P."/>
            <person name="Bastos R.W."/>
            <person name="Alastruey-Izquierdo A."/>
            <person name="Goldman G.H."/>
            <person name="Rokas A."/>
        </authorList>
    </citation>
    <scope>NUCLEOTIDE SEQUENCE</scope>
    <source>
        <strain evidence="4">CNM-CM6805</strain>
    </source>
</reference>
<reference evidence="4" key="2">
    <citation type="submission" date="2020-04" db="EMBL/GenBank/DDBJ databases">
        <authorList>
            <person name="Santos R.A.C."/>
            <person name="Steenwyk J.L."/>
            <person name="Rivero-Menendez O."/>
            <person name="Mead M.E."/>
            <person name="Silva L.P."/>
            <person name="Bastos R.W."/>
            <person name="Alastruey-Izquierdo A."/>
            <person name="Goldman G.H."/>
            <person name="Rokas A."/>
        </authorList>
    </citation>
    <scope>NUCLEOTIDE SEQUENCE</scope>
    <source>
        <strain evidence="4">CNM-CM6805</strain>
    </source>
</reference>
<feature type="binding site" evidence="3">
    <location>
        <position position="112"/>
    </location>
    <ligand>
        <name>dimethylallyl diphosphate</name>
        <dbReference type="ChEBI" id="CHEBI:57623"/>
    </ligand>
</feature>
<dbReference type="InterPro" id="IPR012148">
    <property type="entry name" value="ABBA_DMATS-like"/>
</dbReference>
<dbReference type="NCBIfam" id="TIGR03429">
    <property type="entry name" value="arom_pren_DMATS"/>
    <property type="match status" value="1"/>
</dbReference>
<dbReference type="GO" id="GO:0009820">
    <property type="term" value="P:alkaloid metabolic process"/>
    <property type="evidence" value="ECO:0007669"/>
    <property type="project" value="InterPro"/>
</dbReference>
<dbReference type="SFLD" id="SFLDS00036">
    <property type="entry name" value="Aromatic_Prenyltransferase"/>
    <property type="match status" value="1"/>
</dbReference>
<dbReference type="InterPro" id="IPR033964">
    <property type="entry name" value="ABBA"/>
</dbReference>
<gene>
    <name evidence="4" type="ORF">CNMCM6805_002162</name>
</gene>
<keyword evidence="2" id="KW-0808">Transferase</keyword>
<protein>
    <recommendedName>
        <fullName evidence="6">Dimethylallyl tryptophan synthase</fullName>
    </recommendedName>
</protein>
<evidence type="ECO:0008006" key="6">
    <source>
        <dbReference type="Google" id="ProtNLM"/>
    </source>
</evidence>
<dbReference type="Proteomes" id="UP000653565">
    <property type="component" value="Unassembled WGS sequence"/>
</dbReference>
<dbReference type="PANTHER" id="PTHR40627">
    <property type="entry name" value="INDOLE PRENYLTRANSFERASE TDIB-RELATED"/>
    <property type="match status" value="1"/>
</dbReference>
<feature type="binding site" evidence="3">
    <location>
        <position position="269"/>
    </location>
    <ligand>
        <name>dimethylallyl diphosphate</name>
        <dbReference type="ChEBI" id="CHEBI:57623"/>
    </ligand>
</feature>
<comment type="similarity">
    <text evidence="1">Belongs to the tryptophan dimethylallyltransferase family.</text>
</comment>
<dbReference type="CDD" id="cd13929">
    <property type="entry name" value="PT-DMATS_CymD"/>
    <property type="match status" value="1"/>
</dbReference>
<feature type="binding site" evidence="3">
    <location>
        <position position="343"/>
    </location>
    <ligand>
        <name>dimethylallyl diphosphate</name>
        <dbReference type="ChEBI" id="CHEBI:57623"/>
    </ligand>
</feature>
<dbReference type="InterPro" id="IPR017795">
    <property type="entry name" value="ABBA_NscD-like"/>
</dbReference>
<feature type="binding site" evidence="3">
    <location>
        <position position="271"/>
    </location>
    <ligand>
        <name>dimethylallyl diphosphate</name>
        <dbReference type="ChEBI" id="CHEBI:57623"/>
    </ligand>
</feature>
<organism evidence="4 5">
    <name type="scientific">Aspergillus fumigatiaffinis</name>
    <dbReference type="NCBI Taxonomy" id="340414"/>
    <lineage>
        <taxon>Eukaryota</taxon>
        <taxon>Fungi</taxon>
        <taxon>Dikarya</taxon>
        <taxon>Ascomycota</taxon>
        <taxon>Pezizomycotina</taxon>
        <taxon>Eurotiomycetes</taxon>
        <taxon>Eurotiomycetidae</taxon>
        <taxon>Eurotiales</taxon>
        <taxon>Aspergillaceae</taxon>
        <taxon>Aspergillus</taxon>
        <taxon>Aspergillus subgen. Fumigati</taxon>
    </lineage>
</organism>
<dbReference type="AlphaFoldDB" id="A0A8H4GUK5"/>
<evidence type="ECO:0000256" key="2">
    <source>
        <dbReference type="ARBA" id="ARBA00022679"/>
    </source>
</evidence>
<feature type="binding site" evidence="3">
    <location>
        <position position="197"/>
    </location>
    <ligand>
        <name>dimethylallyl diphosphate</name>
        <dbReference type="ChEBI" id="CHEBI:57623"/>
    </ligand>
</feature>
<name>A0A8H4GUK5_9EURO</name>
<accession>A0A8H4GUK5</accession>
<evidence type="ECO:0000313" key="4">
    <source>
        <dbReference type="EMBL" id="KAF4228462.1"/>
    </source>
</evidence>